<feature type="domain" description="DUF6273" evidence="1">
    <location>
        <begin position="7"/>
        <end position="44"/>
    </location>
</feature>
<gene>
    <name evidence="2" type="ORF">COLSTE_02148</name>
</gene>
<evidence type="ECO:0000313" key="2">
    <source>
        <dbReference type="EMBL" id="EEA89607.1"/>
    </source>
</evidence>
<dbReference type="Pfam" id="PF19789">
    <property type="entry name" value="DUF6273"/>
    <property type="match status" value="1"/>
</dbReference>
<evidence type="ECO:0000259" key="1">
    <source>
        <dbReference type="Pfam" id="PF19789"/>
    </source>
</evidence>
<dbReference type="InterPro" id="IPR046240">
    <property type="entry name" value="DUF6273"/>
</dbReference>
<reference evidence="2 3" key="2">
    <citation type="submission" date="2008-10" db="EMBL/GenBank/DDBJ databases">
        <authorList>
            <person name="Fulton L."/>
            <person name="Clifton S."/>
            <person name="Fulton B."/>
            <person name="Xu J."/>
            <person name="Minx P."/>
            <person name="Pepin K.H."/>
            <person name="Johnson M."/>
            <person name="Thiruvilangam P."/>
            <person name="Bhonagiri V."/>
            <person name="Nash W.E."/>
            <person name="Mardis E.R."/>
            <person name="Wilson R.K."/>
        </authorList>
    </citation>
    <scope>NUCLEOTIDE SEQUENCE [LARGE SCALE GENOMIC DNA]</scope>
    <source>
        <strain evidence="2 3">DSM 13279</strain>
    </source>
</reference>
<dbReference type="HOGENOM" id="CLU_3182478_0_0_11"/>
<name>B6GDG8_9ACTN</name>
<accession>B6GDG8</accession>
<dbReference type="EMBL" id="ABXJ01000128">
    <property type="protein sequence ID" value="EEA89607.1"/>
    <property type="molecule type" value="Genomic_DNA"/>
</dbReference>
<sequence>MPLGNLRVNWWLRSVMGGSSSNVCYVNNNGNANNNAATNDWVRPFP</sequence>
<dbReference type="RefSeq" id="WP_006721777.1">
    <property type="nucleotide sequence ID" value="NZ_CP085935.1"/>
</dbReference>
<comment type="caution">
    <text evidence="2">The sequence shown here is derived from an EMBL/GenBank/DDBJ whole genome shotgun (WGS) entry which is preliminary data.</text>
</comment>
<dbReference type="AlphaFoldDB" id="B6GDG8"/>
<reference evidence="2 3" key="1">
    <citation type="submission" date="2008-10" db="EMBL/GenBank/DDBJ databases">
        <title>Draft genome sequence of Collinsella stercoris (DSM 13279).</title>
        <authorList>
            <person name="Sudarsanam P."/>
            <person name="Ley R."/>
            <person name="Guruge J."/>
            <person name="Turnbaugh P.J."/>
            <person name="Mahowald M."/>
            <person name="Liep D."/>
            <person name="Gordon J."/>
        </authorList>
    </citation>
    <scope>NUCLEOTIDE SEQUENCE [LARGE SCALE GENOMIC DNA]</scope>
    <source>
        <strain evidence="2 3">DSM 13279</strain>
    </source>
</reference>
<evidence type="ECO:0000313" key="3">
    <source>
        <dbReference type="Proteomes" id="UP000003560"/>
    </source>
</evidence>
<dbReference type="Proteomes" id="UP000003560">
    <property type="component" value="Unassembled WGS sequence"/>
</dbReference>
<protein>
    <recommendedName>
        <fullName evidence="1">DUF6273 domain-containing protein</fullName>
    </recommendedName>
</protein>
<proteinExistence type="predicted"/>
<organism evidence="2 3">
    <name type="scientific">Collinsella stercoris DSM 13279</name>
    <dbReference type="NCBI Taxonomy" id="445975"/>
    <lineage>
        <taxon>Bacteria</taxon>
        <taxon>Bacillati</taxon>
        <taxon>Actinomycetota</taxon>
        <taxon>Coriobacteriia</taxon>
        <taxon>Coriobacteriales</taxon>
        <taxon>Coriobacteriaceae</taxon>
        <taxon>Collinsella</taxon>
    </lineage>
</organism>
<keyword evidence="3" id="KW-1185">Reference proteome</keyword>